<comment type="cofactor">
    <cofactor evidence="1">
        <name>FAD</name>
        <dbReference type="ChEBI" id="CHEBI:57692"/>
    </cofactor>
</comment>
<dbReference type="Pfam" id="PF01565">
    <property type="entry name" value="FAD_binding_4"/>
    <property type="match status" value="1"/>
</dbReference>
<evidence type="ECO:0000256" key="1">
    <source>
        <dbReference type="ARBA" id="ARBA00001974"/>
    </source>
</evidence>
<evidence type="ECO:0000256" key="3">
    <source>
        <dbReference type="ARBA" id="ARBA00022630"/>
    </source>
</evidence>
<evidence type="ECO:0000313" key="8">
    <source>
        <dbReference type="Proteomes" id="UP000629468"/>
    </source>
</evidence>
<proteinExistence type="inferred from homology"/>
<dbReference type="InterPro" id="IPR006094">
    <property type="entry name" value="Oxid_FAD_bind_N"/>
</dbReference>
<dbReference type="GO" id="GO:0016491">
    <property type="term" value="F:oxidoreductase activity"/>
    <property type="evidence" value="ECO:0007669"/>
    <property type="project" value="UniProtKB-KW"/>
</dbReference>
<dbReference type="AlphaFoldDB" id="A0A8H7F460"/>
<sequence>MRLGNVLDVRDILGASIQRKSARPAPFFFSIGWLLLYPPSQKIVNMVSRPTGDLSVKELRAIFRRLSSIDQLLIPGTPAYQAAILTENLLYTKKRPGAVVVPYTEQQIASVVSYARAKHIHLAIKNGGHSFARYSICHGGLVIDLTSFKDVRIDDKQDIVTIQAGCVWKDVYDALKARDPSYIVVGSRCPTVGVSGFTLGGGLSAFSRSYGLGIDNVAAMTVVTAAGDVLKLHDTVDDEQERKLFWAMCGGGGGNFGVLVEFKTKLHRLKDPDGKVAYIPLSWDLSDNNTRGRFLGAMNALNTGEWPKELTINAIWQYKDEKLWGEMTVIYNGKLDKCLEILDPLLEFKPTESDPKEMQWHDCVTEQGHDVGSSIFHHCVSFIFGGGAIEPPVVNAIISLMEEANQLLVDSGKAYILWDMAGHETTTVAPHATPYYWRQGIYVGCFKIQWRYRAMQKSCLEFSEKVKRTLLQFALEGKAAYVNYIDPTVEDWPYAYYGTNYAELQAIKATWDGTNFFRFTQSISPKLPEKLRPVLNSLLPRSERRVANVNLVSAIDPVQHTPETQVVDEHRPLTGLEATAAMWDQYSFSGPEKLANMEESDAEKVLLAISEDRLQAE</sequence>
<evidence type="ECO:0000256" key="2">
    <source>
        <dbReference type="ARBA" id="ARBA00005466"/>
    </source>
</evidence>
<dbReference type="Gene3D" id="3.40.462.20">
    <property type="match status" value="1"/>
</dbReference>
<dbReference type="InterPro" id="IPR016167">
    <property type="entry name" value="FAD-bd_PCMH_sub1"/>
</dbReference>
<keyword evidence="4" id="KW-0274">FAD</keyword>
<reference evidence="7 8" key="1">
    <citation type="journal article" name="Sci. Rep.">
        <title>Telomere-to-telomere assembled and centromere annotated genomes of the two main subspecies of the button mushroom Agaricus bisporus reveal especially polymorphic chromosome ends.</title>
        <authorList>
            <person name="Sonnenberg A.S.M."/>
            <person name="Sedaghat-Telgerd N."/>
            <person name="Lavrijssen B."/>
            <person name="Ohm R.A."/>
            <person name="Hendrickx P.M."/>
            <person name="Scholtmeijer K."/>
            <person name="Baars J.J.P."/>
            <person name="van Peer A."/>
        </authorList>
    </citation>
    <scope>NUCLEOTIDE SEQUENCE [LARGE SCALE GENOMIC DNA]</scope>
    <source>
        <strain evidence="7 8">H119_p4</strain>
    </source>
</reference>
<dbReference type="Proteomes" id="UP000629468">
    <property type="component" value="Unassembled WGS sequence"/>
</dbReference>
<dbReference type="Gene3D" id="3.30.43.10">
    <property type="entry name" value="Uridine Diphospho-n-acetylenolpyruvylglucosamine Reductase, domain 2"/>
    <property type="match status" value="1"/>
</dbReference>
<dbReference type="InterPro" id="IPR050416">
    <property type="entry name" value="FAD-linked_Oxidoreductase"/>
</dbReference>
<dbReference type="GO" id="GO:0071949">
    <property type="term" value="F:FAD binding"/>
    <property type="evidence" value="ECO:0007669"/>
    <property type="project" value="InterPro"/>
</dbReference>
<protein>
    <submittedName>
        <fullName evidence="7">CAZyme family AA7</fullName>
    </submittedName>
</protein>
<dbReference type="Gene3D" id="3.30.465.10">
    <property type="match status" value="1"/>
</dbReference>
<feature type="domain" description="FAD-binding PCMH-type" evidence="6">
    <location>
        <begin position="92"/>
        <end position="269"/>
    </location>
</feature>
<evidence type="ECO:0000313" key="7">
    <source>
        <dbReference type="EMBL" id="KAF7776503.1"/>
    </source>
</evidence>
<dbReference type="InterPro" id="IPR012951">
    <property type="entry name" value="BBE"/>
</dbReference>
<evidence type="ECO:0000256" key="4">
    <source>
        <dbReference type="ARBA" id="ARBA00022827"/>
    </source>
</evidence>
<evidence type="ECO:0000259" key="6">
    <source>
        <dbReference type="PROSITE" id="PS51387"/>
    </source>
</evidence>
<dbReference type="PANTHER" id="PTHR42973:SF39">
    <property type="entry name" value="FAD-BINDING PCMH-TYPE DOMAIN-CONTAINING PROTEIN"/>
    <property type="match status" value="1"/>
</dbReference>
<organism evidence="7 8">
    <name type="scientific">Agaricus bisporus var. burnettii</name>
    <dbReference type="NCBI Taxonomy" id="192524"/>
    <lineage>
        <taxon>Eukaryota</taxon>
        <taxon>Fungi</taxon>
        <taxon>Dikarya</taxon>
        <taxon>Basidiomycota</taxon>
        <taxon>Agaricomycotina</taxon>
        <taxon>Agaricomycetes</taxon>
        <taxon>Agaricomycetidae</taxon>
        <taxon>Agaricales</taxon>
        <taxon>Agaricineae</taxon>
        <taxon>Agaricaceae</taxon>
        <taxon>Agaricus</taxon>
    </lineage>
</organism>
<dbReference type="InterPro" id="IPR016169">
    <property type="entry name" value="FAD-bd_PCMH_sub2"/>
</dbReference>
<evidence type="ECO:0000256" key="5">
    <source>
        <dbReference type="ARBA" id="ARBA00023002"/>
    </source>
</evidence>
<dbReference type="InterPro" id="IPR016166">
    <property type="entry name" value="FAD-bd_PCMH"/>
</dbReference>
<comment type="similarity">
    <text evidence="2">Belongs to the oxygen-dependent FAD-linked oxidoreductase family.</text>
</comment>
<accession>A0A8H7F460</accession>
<keyword evidence="5" id="KW-0560">Oxidoreductase</keyword>
<comment type="caution">
    <text evidence="7">The sequence shown here is derived from an EMBL/GenBank/DDBJ whole genome shotgun (WGS) entry which is preliminary data.</text>
</comment>
<dbReference type="PANTHER" id="PTHR42973">
    <property type="entry name" value="BINDING OXIDOREDUCTASE, PUTATIVE (AFU_ORTHOLOGUE AFUA_1G17690)-RELATED"/>
    <property type="match status" value="1"/>
</dbReference>
<name>A0A8H7F460_AGABI</name>
<dbReference type="SUPFAM" id="SSF56176">
    <property type="entry name" value="FAD-binding/transporter-associated domain-like"/>
    <property type="match status" value="1"/>
</dbReference>
<dbReference type="EMBL" id="JABXXO010000006">
    <property type="protein sequence ID" value="KAF7776503.1"/>
    <property type="molecule type" value="Genomic_DNA"/>
</dbReference>
<dbReference type="PROSITE" id="PS51387">
    <property type="entry name" value="FAD_PCMH"/>
    <property type="match status" value="1"/>
</dbReference>
<keyword evidence="3" id="KW-0285">Flavoprotein</keyword>
<dbReference type="InterPro" id="IPR036318">
    <property type="entry name" value="FAD-bd_PCMH-like_sf"/>
</dbReference>
<gene>
    <name evidence="7" type="ORF">Agabi119p4_4896</name>
</gene>
<dbReference type="Pfam" id="PF08031">
    <property type="entry name" value="BBE"/>
    <property type="match status" value="1"/>
</dbReference>